<sequence length="70" mass="7980">MLSDRLSTILQRADELLYVQEFVTGLEECKRICEFFSYCQGRMPETGSSSTALSLQRRPSTAATPFRLRS</sequence>
<feature type="region of interest" description="Disordered" evidence="1">
    <location>
        <begin position="42"/>
        <end position="70"/>
    </location>
</feature>
<protein>
    <submittedName>
        <fullName evidence="2">Uncharacterized protein</fullName>
    </submittedName>
</protein>
<comment type="caution">
    <text evidence="2">The sequence shown here is derived from an EMBL/GenBank/DDBJ whole genome shotgun (WGS) entry which is preliminary data.</text>
</comment>
<organism evidence="2 3">
    <name type="scientific">Amycolatopsis ultiminotia</name>
    <dbReference type="NCBI Taxonomy" id="543629"/>
    <lineage>
        <taxon>Bacteria</taxon>
        <taxon>Bacillati</taxon>
        <taxon>Actinomycetota</taxon>
        <taxon>Actinomycetes</taxon>
        <taxon>Pseudonocardiales</taxon>
        <taxon>Pseudonocardiaceae</taxon>
        <taxon>Amycolatopsis</taxon>
    </lineage>
</organism>
<dbReference type="Proteomes" id="UP001500689">
    <property type="component" value="Unassembled WGS sequence"/>
</dbReference>
<reference evidence="3" key="1">
    <citation type="journal article" date="2019" name="Int. J. Syst. Evol. Microbiol.">
        <title>The Global Catalogue of Microorganisms (GCM) 10K type strain sequencing project: providing services to taxonomists for standard genome sequencing and annotation.</title>
        <authorList>
            <consortium name="The Broad Institute Genomics Platform"/>
            <consortium name="The Broad Institute Genome Sequencing Center for Infectious Disease"/>
            <person name="Wu L."/>
            <person name="Ma J."/>
        </authorList>
    </citation>
    <scope>NUCLEOTIDE SEQUENCE [LARGE SCALE GENOMIC DNA]</scope>
    <source>
        <strain evidence="3">JCM 16898</strain>
    </source>
</reference>
<dbReference type="EMBL" id="BAAAZN010000011">
    <property type="protein sequence ID" value="GAA3561733.1"/>
    <property type="molecule type" value="Genomic_DNA"/>
</dbReference>
<evidence type="ECO:0000256" key="1">
    <source>
        <dbReference type="SAM" id="MobiDB-lite"/>
    </source>
</evidence>
<gene>
    <name evidence="2" type="ORF">GCM10022222_51900</name>
</gene>
<keyword evidence="3" id="KW-1185">Reference proteome</keyword>
<evidence type="ECO:0000313" key="3">
    <source>
        <dbReference type="Proteomes" id="UP001500689"/>
    </source>
</evidence>
<evidence type="ECO:0000313" key="2">
    <source>
        <dbReference type="EMBL" id="GAA3561733.1"/>
    </source>
</evidence>
<feature type="compositionally biased region" description="Polar residues" evidence="1">
    <location>
        <begin position="46"/>
        <end position="63"/>
    </location>
</feature>
<proteinExistence type="predicted"/>
<accession>A0ABP6X5C5</accession>
<name>A0ABP6X5C5_9PSEU</name>